<keyword evidence="11" id="KW-1185">Reference proteome</keyword>
<dbReference type="InterPro" id="IPR027806">
    <property type="entry name" value="HARBI1_dom"/>
</dbReference>
<dbReference type="GO" id="GO:0046872">
    <property type="term" value="F:metal ion binding"/>
    <property type="evidence" value="ECO:0007669"/>
    <property type="project" value="UniProtKB-KW"/>
</dbReference>
<accession>A0A9P0ZFF6</accession>
<dbReference type="AlphaFoldDB" id="A0A9P0ZFF6"/>
<keyword evidence="4" id="KW-0540">Nuclease</keyword>
<organism evidence="10 11">
    <name type="scientific">Cuscuta europaea</name>
    <name type="common">European dodder</name>
    <dbReference type="NCBI Taxonomy" id="41803"/>
    <lineage>
        <taxon>Eukaryota</taxon>
        <taxon>Viridiplantae</taxon>
        <taxon>Streptophyta</taxon>
        <taxon>Embryophyta</taxon>
        <taxon>Tracheophyta</taxon>
        <taxon>Spermatophyta</taxon>
        <taxon>Magnoliopsida</taxon>
        <taxon>eudicotyledons</taxon>
        <taxon>Gunneridae</taxon>
        <taxon>Pentapetalae</taxon>
        <taxon>asterids</taxon>
        <taxon>lamiids</taxon>
        <taxon>Solanales</taxon>
        <taxon>Convolvulaceae</taxon>
        <taxon>Cuscuteae</taxon>
        <taxon>Cuscuta</taxon>
        <taxon>Cuscuta subgen. Cuscuta</taxon>
    </lineage>
</organism>
<comment type="cofactor">
    <cofactor evidence="1">
        <name>a divalent metal cation</name>
        <dbReference type="ChEBI" id="CHEBI:60240"/>
    </cofactor>
</comment>
<evidence type="ECO:0000256" key="6">
    <source>
        <dbReference type="ARBA" id="ARBA00022801"/>
    </source>
</evidence>
<dbReference type="InterPro" id="IPR045249">
    <property type="entry name" value="HARBI1-like"/>
</dbReference>
<keyword evidence="5" id="KW-0479">Metal-binding</keyword>
<keyword evidence="7" id="KW-0539">Nucleus</keyword>
<dbReference type="GO" id="GO:0016787">
    <property type="term" value="F:hydrolase activity"/>
    <property type="evidence" value="ECO:0007669"/>
    <property type="project" value="UniProtKB-KW"/>
</dbReference>
<name>A0A9P0ZFF6_CUSEU</name>
<dbReference type="InterPro" id="IPR058353">
    <property type="entry name" value="DUF8040"/>
</dbReference>
<evidence type="ECO:0000256" key="2">
    <source>
        <dbReference type="ARBA" id="ARBA00004123"/>
    </source>
</evidence>
<dbReference type="Proteomes" id="UP001152484">
    <property type="component" value="Unassembled WGS sequence"/>
</dbReference>
<comment type="caution">
    <text evidence="10">The sequence shown here is derived from an EMBL/GenBank/DDBJ whole genome shotgun (WGS) entry which is preliminary data.</text>
</comment>
<evidence type="ECO:0000313" key="11">
    <source>
        <dbReference type="Proteomes" id="UP001152484"/>
    </source>
</evidence>
<evidence type="ECO:0000313" key="10">
    <source>
        <dbReference type="EMBL" id="CAH9097126.1"/>
    </source>
</evidence>
<evidence type="ECO:0000256" key="3">
    <source>
        <dbReference type="ARBA" id="ARBA00006958"/>
    </source>
</evidence>
<evidence type="ECO:0000256" key="4">
    <source>
        <dbReference type="ARBA" id="ARBA00022722"/>
    </source>
</evidence>
<feature type="domain" description="DDE Tnp4" evidence="8">
    <location>
        <begin position="259"/>
        <end position="377"/>
    </location>
</feature>
<proteinExistence type="inferred from homology"/>
<evidence type="ECO:0000259" key="9">
    <source>
        <dbReference type="Pfam" id="PF26138"/>
    </source>
</evidence>
<comment type="similarity">
    <text evidence="3">Belongs to the HARBI1 family.</text>
</comment>
<evidence type="ECO:0000259" key="8">
    <source>
        <dbReference type="Pfam" id="PF13359"/>
    </source>
</evidence>
<comment type="subcellular location">
    <subcellularLocation>
        <location evidence="2">Nucleus</location>
    </subcellularLocation>
</comment>
<feature type="non-terminal residue" evidence="10">
    <location>
        <position position="1"/>
    </location>
</feature>
<dbReference type="OrthoDB" id="785423at2759"/>
<dbReference type="Pfam" id="PF13359">
    <property type="entry name" value="DDE_Tnp_4"/>
    <property type="match status" value="1"/>
</dbReference>
<dbReference type="PANTHER" id="PTHR22930:SF221">
    <property type="entry name" value="NUCLEASE HARBI1"/>
    <property type="match status" value="1"/>
</dbReference>
<evidence type="ECO:0008006" key="12">
    <source>
        <dbReference type="Google" id="ProtNLM"/>
    </source>
</evidence>
<protein>
    <recommendedName>
        <fullName evidence="12">DDE Tnp4 domain-containing protein</fullName>
    </recommendedName>
</protein>
<evidence type="ECO:0000256" key="5">
    <source>
        <dbReference type="ARBA" id="ARBA00022723"/>
    </source>
</evidence>
<dbReference type="GO" id="GO:0005634">
    <property type="term" value="C:nucleus"/>
    <property type="evidence" value="ECO:0007669"/>
    <property type="project" value="UniProtKB-SubCell"/>
</dbReference>
<dbReference type="EMBL" id="CAMAPE010000035">
    <property type="protein sequence ID" value="CAH9097126.1"/>
    <property type="molecule type" value="Genomic_DNA"/>
</dbReference>
<sequence length="377" mass="43737">MRRSRFLKRQTTQRLGFISAYPIFFCRLYPAVHLHFLSRLSSSPNNKVYQKTISYQNQRKGQGRKIFITSQDFSPGMDNGNMEMARLLLCLEYLSEEEEFLDMVACVSTCLSSYFVNHLYKEPCMTSYLTGEMWINELLSGHDKRCFNAFRMHQETFRHLCFDLENKYGLRPSYRMSVLEKVGLFVFVLSKGASNRDTQERFQHSGETVSRIFKEVLSAMDGFSRDLIVPKDPEFKDVPIQIGNDERYMPHFKNCIGAIDGTHIAITVPEEEQLRYRGRKGIPTTNVLAVCDFDLLFTYVLTGWEGSAHDSRIFLDTINNPALKFPKPPSGKYYLVDKGYPERDGYLTPYPKTRYHQSEFRGANPKGVQEIFNRAHS</sequence>
<keyword evidence="6" id="KW-0378">Hydrolase</keyword>
<reference evidence="10" key="1">
    <citation type="submission" date="2022-07" db="EMBL/GenBank/DDBJ databases">
        <authorList>
            <person name="Macas J."/>
            <person name="Novak P."/>
            <person name="Neumann P."/>
        </authorList>
    </citation>
    <scope>NUCLEOTIDE SEQUENCE</scope>
</reference>
<dbReference type="PANTHER" id="PTHR22930">
    <property type="match status" value="1"/>
</dbReference>
<evidence type="ECO:0000256" key="7">
    <source>
        <dbReference type="ARBA" id="ARBA00023242"/>
    </source>
</evidence>
<feature type="domain" description="DUF8040" evidence="9">
    <location>
        <begin position="126"/>
        <end position="220"/>
    </location>
</feature>
<dbReference type="GO" id="GO:0004518">
    <property type="term" value="F:nuclease activity"/>
    <property type="evidence" value="ECO:0007669"/>
    <property type="project" value="UniProtKB-KW"/>
</dbReference>
<evidence type="ECO:0000256" key="1">
    <source>
        <dbReference type="ARBA" id="ARBA00001968"/>
    </source>
</evidence>
<dbReference type="Pfam" id="PF26138">
    <property type="entry name" value="DUF8040"/>
    <property type="match status" value="1"/>
</dbReference>
<gene>
    <name evidence="10" type="ORF">CEURO_LOCUS13704</name>
</gene>